<evidence type="ECO:0000313" key="2">
    <source>
        <dbReference type="Proteomes" id="UP000054279"/>
    </source>
</evidence>
<protein>
    <submittedName>
        <fullName evidence="1">Uncharacterized protein</fullName>
    </submittedName>
</protein>
<reference evidence="1 2" key="1">
    <citation type="submission" date="2014-06" db="EMBL/GenBank/DDBJ databases">
        <title>Evolutionary Origins and Diversification of the Mycorrhizal Mutualists.</title>
        <authorList>
            <consortium name="DOE Joint Genome Institute"/>
            <consortium name="Mycorrhizal Genomics Consortium"/>
            <person name="Kohler A."/>
            <person name="Kuo A."/>
            <person name="Nagy L.G."/>
            <person name="Floudas D."/>
            <person name="Copeland A."/>
            <person name="Barry K.W."/>
            <person name="Cichocki N."/>
            <person name="Veneault-Fourrey C."/>
            <person name="LaButti K."/>
            <person name="Lindquist E.A."/>
            <person name="Lipzen A."/>
            <person name="Lundell T."/>
            <person name="Morin E."/>
            <person name="Murat C."/>
            <person name="Riley R."/>
            <person name="Ohm R."/>
            <person name="Sun H."/>
            <person name="Tunlid A."/>
            <person name="Henrissat B."/>
            <person name="Grigoriev I.V."/>
            <person name="Hibbett D.S."/>
            <person name="Martin F."/>
        </authorList>
    </citation>
    <scope>NUCLEOTIDE SEQUENCE [LARGE SCALE GENOMIC DNA]</scope>
    <source>
        <strain evidence="1 2">SS14</strain>
    </source>
</reference>
<organism evidence="1 2">
    <name type="scientific">Sphaerobolus stellatus (strain SS14)</name>
    <dbReference type="NCBI Taxonomy" id="990650"/>
    <lineage>
        <taxon>Eukaryota</taxon>
        <taxon>Fungi</taxon>
        <taxon>Dikarya</taxon>
        <taxon>Basidiomycota</taxon>
        <taxon>Agaricomycotina</taxon>
        <taxon>Agaricomycetes</taxon>
        <taxon>Phallomycetidae</taxon>
        <taxon>Geastrales</taxon>
        <taxon>Sphaerobolaceae</taxon>
        <taxon>Sphaerobolus</taxon>
    </lineage>
</organism>
<proteinExistence type="predicted"/>
<dbReference type="EMBL" id="KN837110">
    <property type="protein sequence ID" value="KIJ45827.1"/>
    <property type="molecule type" value="Genomic_DNA"/>
</dbReference>
<gene>
    <name evidence="1" type="ORF">M422DRAFT_250612</name>
</gene>
<accession>A0A0C9VTB9</accession>
<sequence length="119" mass="13331">MANEKRSTVACASLRVSKQLFSFPLRSSDRSLIAFLLIASAMNSLEWGLTMAGLNNIANLEMEMNKRRIDQDKLPKKSKWRSSLREVVLPTITSTSRHALSIQMVLETLAMPIQSVPVL</sequence>
<dbReference type="AlphaFoldDB" id="A0A0C9VTB9"/>
<name>A0A0C9VTB9_SPHS4</name>
<dbReference type="HOGENOM" id="CLU_2062957_0_0_1"/>
<keyword evidence="2" id="KW-1185">Reference proteome</keyword>
<evidence type="ECO:0000313" key="1">
    <source>
        <dbReference type="EMBL" id="KIJ45827.1"/>
    </source>
</evidence>
<dbReference type="Proteomes" id="UP000054279">
    <property type="component" value="Unassembled WGS sequence"/>
</dbReference>